<dbReference type="GO" id="GO:0046872">
    <property type="term" value="F:metal ion binding"/>
    <property type="evidence" value="ECO:0007669"/>
    <property type="project" value="UniProtKB-KW"/>
</dbReference>
<keyword evidence="3" id="KW-0540">Nuclease</keyword>
<dbReference type="PANTHER" id="PTHR33653:SF1">
    <property type="entry name" value="RIBONUCLEASE VAPC2"/>
    <property type="match status" value="1"/>
</dbReference>
<dbReference type="CDD" id="cd18753">
    <property type="entry name" value="PIN_VapC4-5_FitB-like"/>
    <property type="match status" value="1"/>
</dbReference>
<dbReference type="EMBL" id="LBVL01000002">
    <property type="protein sequence ID" value="KKQ86036.1"/>
    <property type="molecule type" value="Genomic_DNA"/>
</dbReference>
<evidence type="ECO:0000313" key="9">
    <source>
        <dbReference type="EMBL" id="KKQ86036.1"/>
    </source>
</evidence>
<evidence type="ECO:0000256" key="5">
    <source>
        <dbReference type="ARBA" id="ARBA00022801"/>
    </source>
</evidence>
<protein>
    <submittedName>
        <fullName evidence="9">PilT protein domain protein</fullName>
    </submittedName>
</protein>
<gene>
    <name evidence="9" type="ORF">UT08_C0002G0058</name>
</gene>
<reference evidence="9 10" key="1">
    <citation type="journal article" date="2015" name="Nature">
        <title>rRNA introns, odd ribosomes, and small enigmatic genomes across a large radiation of phyla.</title>
        <authorList>
            <person name="Brown C.T."/>
            <person name="Hug L.A."/>
            <person name="Thomas B.C."/>
            <person name="Sharon I."/>
            <person name="Castelle C.J."/>
            <person name="Singh A."/>
            <person name="Wilkins M.J."/>
            <person name="Williams K.H."/>
            <person name="Banfield J.F."/>
        </authorList>
    </citation>
    <scope>NUCLEOTIDE SEQUENCE [LARGE SCALE GENOMIC DNA]</scope>
</reference>
<evidence type="ECO:0000256" key="3">
    <source>
        <dbReference type="ARBA" id="ARBA00022722"/>
    </source>
</evidence>
<accession>A0A0G0P9N1</accession>
<dbReference type="Proteomes" id="UP000034081">
    <property type="component" value="Unassembled WGS sequence"/>
</dbReference>
<dbReference type="AlphaFoldDB" id="A0A0G0P9N1"/>
<dbReference type="InterPro" id="IPR050556">
    <property type="entry name" value="Type_II_TA_system_RNase"/>
</dbReference>
<proteinExistence type="inferred from homology"/>
<evidence type="ECO:0000256" key="6">
    <source>
        <dbReference type="ARBA" id="ARBA00022842"/>
    </source>
</evidence>
<dbReference type="InterPro" id="IPR029060">
    <property type="entry name" value="PIN-like_dom_sf"/>
</dbReference>
<dbReference type="Gene3D" id="3.40.50.1010">
    <property type="entry name" value="5'-nuclease"/>
    <property type="match status" value="1"/>
</dbReference>
<comment type="similarity">
    <text evidence="7">Belongs to the PINc/VapC protein family.</text>
</comment>
<evidence type="ECO:0000256" key="7">
    <source>
        <dbReference type="ARBA" id="ARBA00038093"/>
    </source>
</evidence>
<evidence type="ECO:0000259" key="8">
    <source>
        <dbReference type="Pfam" id="PF01850"/>
    </source>
</evidence>
<comment type="cofactor">
    <cofactor evidence="1">
        <name>Mg(2+)</name>
        <dbReference type="ChEBI" id="CHEBI:18420"/>
    </cofactor>
</comment>
<comment type="caution">
    <text evidence="9">The sequence shown here is derived from an EMBL/GenBank/DDBJ whole genome shotgun (WGS) entry which is preliminary data.</text>
</comment>
<evidence type="ECO:0000256" key="2">
    <source>
        <dbReference type="ARBA" id="ARBA00022649"/>
    </source>
</evidence>
<dbReference type="GO" id="GO:0004518">
    <property type="term" value="F:nuclease activity"/>
    <property type="evidence" value="ECO:0007669"/>
    <property type="project" value="UniProtKB-KW"/>
</dbReference>
<keyword evidence="6" id="KW-0460">Magnesium</keyword>
<keyword evidence="2" id="KW-1277">Toxin-antitoxin system</keyword>
<evidence type="ECO:0000256" key="4">
    <source>
        <dbReference type="ARBA" id="ARBA00022723"/>
    </source>
</evidence>
<dbReference type="PANTHER" id="PTHR33653">
    <property type="entry name" value="RIBONUCLEASE VAPC2"/>
    <property type="match status" value="1"/>
</dbReference>
<organism evidence="9 10">
    <name type="scientific">Candidatus Woesebacteria bacterium GW2011_GWB1_38_8</name>
    <dbReference type="NCBI Taxonomy" id="1618570"/>
    <lineage>
        <taxon>Bacteria</taxon>
        <taxon>Candidatus Woeseibacteriota</taxon>
    </lineage>
</organism>
<dbReference type="SUPFAM" id="SSF88723">
    <property type="entry name" value="PIN domain-like"/>
    <property type="match status" value="1"/>
</dbReference>
<evidence type="ECO:0000313" key="10">
    <source>
        <dbReference type="Proteomes" id="UP000034081"/>
    </source>
</evidence>
<feature type="domain" description="PIN" evidence="8">
    <location>
        <begin position="3"/>
        <end position="123"/>
    </location>
</feature>
<dbReference type="InterPro" id="IPR002716">
    <property type="entry name" value="PIN_dom"/>
</dbReference>
<evidence type="ECO:0000256" key="1">
    <source>
        <dbReference type="ARBA" id="ARBA00001946"/>
    </source>
</evidence>
<keyword evidence="4" id="KW-0479">Metal-binding</keyword>
<dbReference type="STRING" id="1618570.UT08_C0002G0058"/>
<dbReference type="Pfam" id="PF01850">
    <property type="entry name" value="PIN"/>
    <property type="match status" value="1"/>
</dbReference>
<sequence length="131" mass="14997">MKILIDTNSYSQLYKGDRYVERMLSRSTDIFLSAISLGELYLGFLEGTKKEENLSFLKKFLNKPGVSILKVNKSTSSIYAKVKFDLRRKGTLIPENDIWIAALAIESDSVLVSYDKHFSDIPGLRLWQKLD</sequence>
<keyword evidence="5" id="KW-0378">Hydrolase</keyword>
<name>A0A0G0P9N1_9BACT</name>
<dbReference type="GO" id="GO:0016787">
    <property type="term" value="F:hydrolase activity"/>
    <property type="evidence" value="ECO:0007669"/>
    <property type="project" value="UniProtKB-KW"/>
</dbReference>